<keyword evidence="3 6" id="KW-0812">Transmembrane</keyword>
<protein>
    <recommendedName>
        <fullName evidence="6">Probable membrane transporter protein</fullName>
    </recommendedName>
</protein>
<gene>
    <name evidence="7" type="ORF">G443_002991</name>
</gene>
<feature type="transmembrane region" description="Helical" evidence="6">
    <location>
        <begin position="149"/>
        <end position="171"/>
    </location>
</feature>
<comment type="subcellular location">
    <subcellularLocation>
        <location evidence="6">Cell membrane</location>
        <topology evidence="6">Multi-pass membrane protein</topology>
    </subcellularLocation>
    <subcellularLocation>
        <location evidence="1">Membrane</location>
        <topology evidence="1">Multi-pass membrane protein</topology>
    </subcellularLocation>
</comment>
<dbReference type="PANTHER" id="PTHR43701">
    <property type="entry name" value="MEMBRANE TRANSPORTER PROTEIN MJ0441-RELATED"/>
    <property type="match status" value="1"/>
</dbReference>
<feature type="transmembrane region" description="Helical" evidence="6">
    <location>
        <begin position="111"/>
        <end position="129"/>
    </location>
</feature>
<feature type="transmembrane region" description="Helical" evidence="6">
    <location>
        <begin position="20"/>
        <end position="49"/>
    </location>
</feature>
<evidence type="ECO:0000313" key="7">
    <source>
        <dbReference type="EMBL" id="MCP2332721.1"/>
    </source>
</evidence>
<dbReference type="PANTHER" id="PTHR43701:SF2">
    <property type="entry name" value="MEMBRANE TRANSPORTER PROTEIN YJNA-RELATED"/>
    <property type="match status" value="1"/>
</dbReference>
<dbReference type="InterPro" id="IPR051598">
    <property type="entry name" value="TSUP/Inactive_protease-like"/>
</dbReference>
<feature type="transmembrane region" description="Helical" evidence="6">
    <location>
        <begin position="56"/>
        <end position="77"/>
    </location>
</feature>
<reference evidence="7 8" key="1">
    <citation type="submission" date="2022-06" db="EMBL/GenBank/DDBJ databases">
        <title>Genomic Encyclopedia of Type Strains, Phase I: the one thousand microbial genomes (KMG-I) project.</title>
        <authorList>
            <person name="Kyrpides N."/>
        </authorList>
    </citation>
    <scope>NUCLEOTIDE SEQUENCE [LARGE SCALE GENOMIC DNA]</scope>
    <source>
        <strain evidence="7 8">DSM 43889</strain>
    </source>
</reference>
<organism evidence="7 8">
    <name type="scientific">Actinoalloteichus caeruleus DSM 43889</name>
    <dbReference type="NCBI Taxonomy" id="1120930"/>
    <lineage>
        <taxon>Bacteria</taxon>
        <taxon>Bacillati</taxon>
        <taxon>Actinomycetota</taxon>
        <taxon>Actinomycetes</taxon>
        <taxon>Pseudonocardiales</taxon>
        <taxon>Pseudonocardiaceae</taxon>
        <taxon>Actinoalloteichus</taxon>
        <taxon>Actinoalloteichus cyanogriseus</taxon>
    </lineage>
</organism>
<keyword evidence="4 6" id="KW-1133">Transmembrane helix</keyword>
<evidence type="ECO:0000256" key="5">
    <source>
        <dbReference type="ARBA" id="ARBA00023136"/>
    </source>
</evidence>
<name>A0ABT1JJM4_ACTCY</name>
<dbReference type="Proteomes" id="UP000791080">
    <property type="component" value="Unassembled WGS sequence"/>
</dbReference>
<keyword evidence="5 6" id="KW-0472">Membrane</keyword>
<comment type="caution">
    <text evidence="7">The sequence shown here is derived from an EMBL/GenBank/DDBJ whole genome shotgun (WGS) entry which is preliminary data.</text>
</comment>
<keyword evidence="6" id="KW-1003">Cell membrane</keyword>
<feature type="transmembrane region" description="Helical" evidence="6">
    <location>
        <begin position="214"/>
        <end position="232"/>
    </location>
</feature>
<dbReference type="EMBL" id="AUBJ02000001">
    <property type="protein sequence ID" value="MCP2332721.1"/>
    <property type="molecule type" value="Genomic_DNA"/>
</dbReference>
<evidence type="ECO:0000256" key="6">
    <source>
        <dbReference type="RuleBase" id="RU363041"/>
    </source>
</evidence>
<comment type="similarity">
    <text evidence="2 6">Belongs to the 4-toluene sulfonate uptake permease (TSUP) (TC 2.A.102) family.</text>
</comment>
<dbReference type="InterPro" id="IPR002781">
    <property type="entry name" value="TM_pro_TauE-like"/>
</dbReference>
<dbReference type="Pfam" id="PF01925">
    <property type="entry name" value="TauE"/>
    <property type="match status" value="2"/>
</dbReference>
<evidence type="ECO:0000256" key="2">
    <source>
        <dbReference type="ARBA" id="ARBA00009142"/>
    </source>
</evidence>
<evidence type="ECO:0000256" key="1">
    <source>
        <dbReference type="ARBA" id="ARBA00004141"/>
    </source>
</evidence>
<evidence type="ECO:0000256" key="3">
    <source>
        <dbReference type="ARBA" id="ARBA00022692"/>
    </source>
</evidence>
<sequence length="320" mass="32688">MSENAADERTLDGVPWAKLVIIGLVAGALSGLFGLGGGVAIVPLLVTLVGFDQRQAVATSLLALAPLSVAGAASYAWHGQVNLWMAVPLAVGCMTGAWLGASLLNRAPLALLRWAYAVVSICTAVYLLVGPAPQVSSDVGPGWPLLWLLPIGLAIGVLSALTGIGGGAIMVPVMQLGFAAPAAMAKGTSLLVITPTSILGGARALRKGNGSLRASLWIGCSGVLATVAASQWSVVMDQRLSDRLFAALLVFVALKTVWGDLRALLRRRPRARTADPGQPASASAIAFASVAPVVSAAQQCWIHRPTASGSPLANPSAAER</sequence>
<feature type="transmembrane region" description="Helical" evidence="6">
    <location>
        <begin position="83"/>
        <end position="104"/>
    </location>
</feature>
<evidence type="ECO:0000256" key="4">
    <source>
        <dbReference type="ARBA" id="ARBA00022989"/>
    </source>
</evidence>
<keyword evidence="8" id="KW-1185">Reference proteome</keyword>
<proteinExistence type="inferred from homology"/>
<evidence type="ECO:0000313" key="8">
    <source>
        <dbReference type="Proteomes" id="UP000791080"/>
    </source>
</evidence>
<accession>A0ABT1JJM4</accession>